<dbReference type="Gene3D" id="3.50.50.60">
    <property type="entry name" value="FAD/NAD(P)-binding domain"/>
    <property type="match status" value="2"/>
</dbReference>
<name>A0A5C9A2D8_9GAMM</name>
<dbReference type="InterPro" id="IPR051209">
    <property type="entry name" value="FAD-bind_Monooxygenase_sf"/>
</dbReference>
<dbReference type="EMBL" id="VRZA01000003">
    <property type="protein sequence ID" value="TXS93777.1"/>
    <property type="molecule type" value="Genomic_DNA"/>
</dbReference>
<sequence length="486" mass="55393">MTNPPLSVAIIGAGMSGLCMGIKLRDRGIDDFVILEKSAGVGGTWYDNTYPGACCDVPSVLYSYSFEPNPWWSRKYSPHNEIRAYFEHCADKYELRSRLRLETPVSTARFDEERGLWVLALANGEQIEARALVSGLGQLNLPYTPEFEGAGEFTGEQFHSARWNHDVDLTGKRVAVIGNAASALQFIPHVAQQAAQVNVYQRSANYVIPRNDSPYTAKEQQRFSRHPWWQKLHRFGVYLRAEGIFYPTLRGRSLLRRLWVKWCRDYLNDNISDPVLKDKLTPDYPVGCKRILISDDYYQALARDNVDVVTSPITGISEEGVCTEDREPRPADVIIYGTGFRTSEMLSGVQFTGRDGLDLQQAWRDGAEAYRGVCVSGFPNFFMLYGPNTNLGSNSIIFMTERQVNYAVACIEKLLTHDLRSLDVNANVMRDYNRYIQKELDGTVWVASCDSWYKNAAGKVVNNWPRSTTYYWWHMRAPEFTDFDMT</sequence>
<dbReference type="Pfam" id="PF13738">
    <property type="entry name" value="Pyr_redox_3"/>
    <property type="match status" value="1"/>
</dbReference>
<protein>
    <submittedName>
        <fullName evidence="1">NAD(P)/FAD-dependent oxidoreductase</fullName>
    </submittedName>
</protein>
<evidence type="ECO:0000313" key="1">
    <source>
        <dbReference type="EMBL" id="TXS93777.1"/>
    </source>
</evidence>
<dbReference type="AlphaFoldDB" id="A0A5C9A2D8"/>
<dbReference type="Proteomes" id="UP000321039">
    <property type="component" value="Unassembled WGS sequence"/>
</dbReference>
<proteinExistence type="predicted"/>
<dbReference type="PANTHER" id="PTHR42877">
    <property type="entry name" value="L-ORNITHINE N(5)-MONOOXYGENASE-RELATED"/>
    <property type="match status" value="1"/>
</dbReference>
<accession>A0A5C9A2D8</accession>
<gene>
    <name evidence="1" type="ORF">FV139_09060</name>
</gene>
<keyword evidence="2" id="KW-1185">Reference proteome</keyword>
<reference evidence="1 2" key="1">
    <citation type="submission" date="2019-08" db="EMBL/GenBank/DDBJ databases">
        <title>Parahaliea maris sp. nov., isolated from the surface seawater.</title>
        <authorList>
            <person name="Liu Y."/>
        </authorList>
    </citation>
    <scope>NUCLEOTIDE SEQUENCE [LARGE SCALE GENOMIC DNA]</scope>
    <source>
        <strain evidence="1 2">HSLHS9</strain>
    </source>
</reference>
<dbReference type="InterPro" id="IPR036188">
    <property type="entry name" value="FAD/NAD-bd_sf"/>
</dbReference>
<evidence type="ECO:0000313" key="2">
    <source>
        <dbReference type="Proteomes" id="UP000321039"/>
    </source>
</evidence>
<organism evidence="1 2">
    <name type="scientific">Parahaliea maris</name>
    <dbReference type="NCBI Taxonomy" id="2716870"/>
    <lineage>
        <taxon>Bacteria</taxon>
        <taxon>Pseudomonadati</taxon>
        <taxon>Pseudomonadota</taxon>
        <taxon>Gammaproteobacteria</taxon>
        <taxon>Cellvibrionales</taxon>
        <taxon>Halieaceae</taxon>
        <taxon>Parahaliea</taxon>
    </lineage>
</organism>
<dbReference type="SUPFAM" id="SSF51905">
    <property type="entry name" value="FAD/NAD(P)-binding domain"/>
    <property type="match status" value="2"/>
</dbReference>
<comment type="caution">
    <text evidence="1">The sequence shown here is derived from an EMBL/GenBank/DDBJ whole genome shotgun (WGS) entry which is preliminary data.</text>
</comment>
<dbReference type="RefSeq" id="WP_148068120.1">
    <property type="nucleotide sequence ID" value="NZ_VRZA01000003.1"/>
</dbReference>
<dbReference type="PANTHER" id="PTHR42877:SF4">
    <property type="entry name" value="FAD_NAD(P)-BINDING DOMAIN-CONTAINING PROTEIN-RELATED"/>
    <property type="match status" value="1"/>
</dbReference>